<dbReference type="EMBL" id="CP010777">
    <property type="protein sequence ID" value="AKQ47263.1"/>
    <property type="molecule type" value="Genomic_DNA"/>
</dbReference>
<dbReference type="KEGG" id="ruf:TH63_19060"/>
<keyword evidence="2" id="KW-0732">Signal</keyword>
<dbReference type="InterPro" id="IPR026341">
    <property type="entry name" value="T9SS_type_B"/>
</dbReference>
<dbReference type="PANTHER" id="PTHR34819">
    <property type="entry name" value="LARGE CYSTEINE-RICH PERIPLASMIC PROTEIN OMCB"/>
    <property type="match status" value="1"/>
</dbReference>
<evidence type="ECO:0000313" key="6">
    <source>
        <dbReference type="Proteomes" id="UP000036458"/>
    </source>
</evidence>
<dbReference type="STRING" id="1379910.TH63_19060"/>
<dbReference type="Gene3D" id="2.60.40.1170">
    <property type="entry name" value="Mu homology domain, subdomain B"/>
    <property type="match status" value="1"/>
</dbReference>
<dbReference type="Proteomes" id="UP000036458">
    <property type="component" value="Chromosome"/>
</dbReference>
<reference evidence="5 6" key="1">
    <citation type="submission" date="2015-01" db="EMBL/GenBank/DDBJ databases">
        <title>Rufibacter sp./DG31D/ whole genome sequencing.</title>
        <authorList>
            <person name="Kim M.K."/>
            <person name="Srinivasan S."/>
            <person name="Lee J.-J."/>
        </authorList>
    </citation>
    <scope>NUCLEOTIDE SEQUENCE [LARGE SCALE GENOMIC DNA]</scope>
    <source>
        <strain evidence="5 6">DG31D</strain>
    </source>
</reference>
<gene>
    <name evidence="5" type="ORF">TH63_19060</name>
</gene>
<dbReference type="InterPro" id="IPR047589">
    <property type="entry name" value="DUF11_rpt"/>
</dbReference>
<dbReference type="Pfam" id="PF11999">
    <property type="entry name" value="Ice_binding"/>
    <property type="match status" value="1"/>
</dbReference>
<accession>A0A0H4VPN1</accession>
<dbReference type="InterPro" id="IPR026466">
    <property type="entry name" value="Fim_isopep_form_D2_dom"/>
</dbReference>
<dbReference type="PATRIC" id="fig|1379910.4.peg.4152"/>
<dbReference type="InterPro" id="IPR051172">
    <property type="entry name" value="Chlamydia_OmcB"/>
</dbReference>
<proteinExistence type="inferred from homology"/>
<evidence type="ECO:0000259" key="3">
    <source>
        <dbReference type="Pfam" id="PF01345"/>
    </source>
</evidence>
<evidence type="ECO:0000313" key="5">
    <source>
        <dbReference type="EMBL" id="AKQ47263.1"/>
    </source>
</evidence>
<evidence type="ECO:0000259" key="4">
    <source>
        <dbReference type="Pfam" id="PF19408"/>
    </source>
</evidence>
<dbReference type="AlphaFoldDB" id="A0A0H4VPN1"/>
<evidence type="ECO:0000256" key="1">
    <source>
        <dbReference type="ARBA" id="ARBA00005445"/>
    </source>
</evidence>
<dbReference type="InterPro" id="IPR045829">
    <property type="entry name" value="PKD_6"/>
</dbReference>
<dbReference type="PANTHER" id="PTHR34819:SF3">
    <property type="entry name" value="CELL SURFACE PROTEIN"/>
    <property type="match status" value="1"/>
</dbReference>
<organism evidence="5 6">
    <name type="scientific">Rufibacter radiotolerans</name>
    <dbReference type="NCBI Taxonomy" id="1379910"/>
    <lineage>
        <taxon>Bacteria</taxon>
        <taxon>Pseudomonadati</taxon>
        <taxon>Bacteroidota</taxon>
        <taxon>Cytophagia</taxon>
        <taxon>Cytophagales</taxon>
        <taxon>Hymenobacteraceae</taxon>
        <taxon>Rufibacter</taxon>
    </lineage>
</organism>
<protein>
    <submittedName>
        <fullName evidence="5">Uncharacterized protein</fullName>
    </submittedName>
</protein>
<dbReference type="InterPro" id="IPR001434">
    <property type="entry name" value="OmcB-like_DUF11"/>
</dbReference>
<feature type="domain" description="DUF11" evidence="3">
    <location>
        <begin position="251"/>
        <end position="348"/>
    </location>
</feature>
<feature type="domain" description="PKD-like" evidence="4">
    <location>
        <begin position="542"/>
        <end position="616"/>
    </location>
</feature>
<feature type="domain" description="PKD-like" evidence="4">
    <location>
        <begin position="453"/>
        <end position="530"/>
    </location>
</feature>
<dbReference type="Pfam" id="PF19408">
    <property type="entry name" value="PKD_6"/>
    <property type="match status" value="2"/>
</dbReference>
<dbReference type="NCBIfam" id="TIGR04226">
    <property type="entry name" value="RrgB_K2N_iso_D2"/>
    <property type="match status" value="1"/>
</dbReference>
<dbReference type="NCBIfam" id="TIGR04131">
    <property type="entry name" value="Bac_Flav_CTERM"/>
    <property type="match status" value="1"/>
</dbReference>
<dbReference type="NCBIfam" id="TIGR01451">
    <property type="entry name" value="B_ant_repeat"/>
    <property type="match status" value="1"/>
</dbReference>
<dbReference type="Pfam" id="PF13585">
    <property type="entry name" value="CHU_C"/>
    <property type="match status" value="1"/>
</dbReference>
<dbReference type="Pfam" id="PF01345">
    <property type="entry name" value="DUF11"/>
    <property type="match status" value="1"/>
</dbReference>
<evidence type="ECO:0000256" key="2">
    <source>
        <dbReference type="ARBA" id="ARBA00022729"/>
    </source>
</evidence>
<name>A0A0H4VPN1_9BACT</name>
<dbReference type="InterPro" id="IPR021884">
    <property type="entry name" value="Ice-bd_prot"/>
</dbReference>
<keyword evidence="6" id="KW-1185">Reference proteome</keyword>
<sequence length="716" mass="72772">MFAISSTTYAQTLTAPSLGMAGEFAVLGSNAVNSTGSSIIYGDLGTSPGLLVTGFPTGIVLGDTERGTVAAATAKSDVVRVYNELAQFTPTQNLTGQTLGAGFIPSEAAVRGTTLTRGVYRFDGNARISGRLKFDGQSNPGSVFIIQVNGDLVIDAGSAINVINANPNNVFFRVTGNVTIGTGGLIGTPSTLSGNIIAQNNALLSLCTTLVGRVLSTSGDITLNNNNISLPEPIGSSGGGGGGGGTGTANLSITKTANGSTFVIGDNVIYTIRVTNSGAADATNVTVEDKLPAGLTFVPPADADRGTYDANTGIWTIGTLPANQTATLRLTAKTTAIGEITNIAVIGNGGGTDQATICVRPARPNVVGAQEVCTGGSVTYTVSNVSAGVTNLAIVVPMNSGLTIESQSLTGFTIRAGANTAPGTYALTVVAVTTGNCQNSQAFPIELIVRAAPATPVITSPATALCAGATYQYSIAQPEAGVTYTWTVTGTGWERISAATGTTVQVKAGTGLGKVTVVASNPCGTATASTPDVTPGAAPATPVIVDNSGPCTGLTYSISNPTAGVTYTWTAPAGFTFTDNSTTMTGTSVTLKATNANAVGTLTVTASNATGSTCPSAAASVEVRAADAGTEIVIPTVFSPNGDGINDSFVIRNLLNFPDNDLTVYNRWGNEIFKTKNYRNNWMATGLEEATYFYVLRVRGCDGKDQVFRGPVQVVR</sequence>
<comment type="similarity">
    <text evidence="1">Belongs to the ice-binding protein family.</text>
</comment>